<gene>
    <name evidence="2" type="ORF">EDD61_12728</name>
</gene>
<dbReference type="Proteomes" id="UP000295773">
    <property type="component" value="Unassembled WGS sequence"/>
</dbReference>
<organism evidence="2 3">
    <name type="scientific">Longicatena caecimuris</name>
    <dbReference type="NCBI Taxonomy" id="1796635"/>
    <lineage>
        <taxon>Bacteria</taxon>
        <taxon>Bacillati</taxon>
        <taxon>Bacillota</taxon>
        <taxon>Erysipelotrichia</taxon>
        <taxon>Erysipelotrichales</taxon>
        <taxon>Erysipelotrichaceae</taxon>
        <taxon>Longicatena</taxon>
    </lineage>
</organism>
<dbReference type="EMBL" id="SMBP01000027">
    <property type="protein sequence ID" value="TCU53690.1"/>
    <property type="molecule type" value="Genomic_DNA"/>
</dbReference>
<accession>A0A4R3SXH3</accession>
<name>A0A4R3SXH3_9FIRM</name>
<evidence type="ECO:0000313" key="3">
    <source>
        <dbReference type="Proteomes" id="UP000295773"/>
    </source>
</evidence>
<keyword evidence="3" id="KW-1185">Reference proteome</keyword>
<dbReference type="AlphaFoldDB" id="A0A4R3SXH3"/>
<dbReference type="GeneID" id="73794687"/>
<comment type="caution">
    <text evidence="2">The sequence shown here is derived from an EMBL/GenBank/DDBJ whole genome shotgun (WGS) entry which is preliminary data.</text>
</comment>
<sequence length="45" mass="5073">MKKQKAKPATNKKPAKKDAGNNQWTNANLKYYPDEREPKNGPSGE</sequence>
<evidence type="ECO:0000313" key="2">
    <source>
        <dbReference type="EMBL" id="TCU53690.1"/>
    </source>
</evidence>
<proteinExistence type="predicted"/>
<dbReference type="RefSeq" id="WP_008689993.1">
    <property type="nucleotide sequence ID" value="NZ_AP024510.1"/>
</dbReference>
<reference evidence="2 3" key="1">
    <citation type="submission" date="2019-03" db="EMBL/GenBank/DDBJ databases">
        <title>Genomic Encyclopedia of Type Strains, Phase IV (KMG-IV): sequencing the most valuable type-strain genomes for metagenomic binning, comparative biology and taxonomic classification.</title>
        <authorList>
            <person name="Goeker M."/>
        </authorList>
    </citation>
    <scope>NUCLEOTIDE SEQUENCE [LARGE SCALE GENOMIC DNA]</scope>
    <source>
        <strain evidence="2 3">DSM 29481</strain>
    </source>
</reference>
<evidence type="ECO:0000256" key="1">
    <source>
        <dbReference type="SAM" id="MobiDB-lite"/>
    </source>
</evidence>
<feature type="region of interest" description="Disordered" evidence="1">
    <location>
        <begin position="1"/>
        <end position="45"/>
    </location>
</feature>
<protein>
    <submittedName>
        <fullName evidence="2">Uncharacterized protein</fullName>
    </submittedName>
</protein>